<dbReference type="GO" id="GO:0002098">
    <property type="term" value="P:tRNA wobble uridine modification"/>
    <property type="evidence" value="ECO:0007669"/>
    <property type="project" value="TreeGrafter"/>
</dbReference>
<dbReference type="PANTHER" id="PTHR11806:SF0">
    <property type="entry name" value="PROTEIN MTO1 HOMOLOG, MITOCHONDRIAL"/>
    <property type="match status" value="1"/>
</dbReference>
<dbReference type="Gene3D" id="2.40.30.260">
    <property type="match status" value="1"/>
</dbReference>
<dbReference type="Pfam" id="PF01134">
    <property type="entry name" value="GIDA"/>
    <property type="match status" value="1"/>
</dbReference>
<dbReference type="InterPro" id="IPR040131">
    <property type="entry name" value="MnmG_N"/>
</dbReference>
<dbReference type="InterPro" id="IPR036188">
    <property type="entry name" value="FAD/NAD-bd_sf"/>
</dbReference>
<dbReference type="InterPro" id="IPR026904">
    <property type="entry name" value="MnmG_C"/>
</dbReference>
<evidence type="ECO:0000313" key="7">
    <source>
        <dbReference type="EMBL" id="CAE0252733.1"/>
    </source>
</evidence>
<dbReference type="PANTHER" id="PTHR11806">
    <property type="entry name" value="GLUCOSE INHIBITED DIVISION PROTEIN A"/>
    <property type="match status" value="1"/>
</dbReference>
<evidence type="ECO:0000256" key="1">
    <source>
        <dbReference type="ARBA" id="ARBA00001974"/>
    </source>
</evidence>
<dbReference type="EMBL" id="HBIB01022871">
    <property type="protein sequence ID" value="CAE0252719.1"/>
    <property type="molecule type" value="Transcribed_RNA"/>
</dbReference>
<keyword evidence="4" id="KW-0274">FAD</keyword>
<dbReference type="PROSITE" id="PS01281">
    <property type="entry name" value="GIDA_2"/>
    <property type="match status" value="1"/>
</dbReference>
<proteinExistence type="inferred from homology"/>
<dbReference type="SMART" id="SM01228">
    <property type="entry name" value="GIDA_assoc_3"/>
    <property type="match status" value="1"/>
</dbReference>
<comment type="cofactor">
    <cofactor evidence="1">
        <name>FAD</name>
        <dbReference type="ChEBI" id="CHEBI:57692"/>
    </cofactor>
</comment>
<sequence>MGRLKTGTPPRIDLKSIDTEGLSMQWQDDSPEPFSFLSLNNTPLKDKLPTKSASLPTPITHTTPETHQIVKQNLFHSAEFGGLKDYALARGPRYCPSIEAKVVRFPTRSAHQIWLEREGFSSNVVYPNGISTSLPKHVQLEILHSIPGLRNAVMLQPGYAVEYDYVDPRQLCPTLELIDVQGLYLAGQINGTTGYEEAAAQGLVAGANAAVPSEPFTLDRKESYIGVLIDDLIQRGATEPYRMFTSRAENRLHLRADNADMRLTQKAIDSGLLPLDDGASLVRRDAVSALATKVKDLRDALKVISLSPQDWEARVEGVRLSKNGKSRSAEQILTLPEVRVLQLIPILEEAGFAVDVTNSRLLNLLEAEVKYGVHIERNERHQVRAEKERHLSLDKVEFSQIPQLSKEEVEKLRCFQPKSVFEASRIEGMTQAGLVALHIAARSKAAHRRQAANKYLRQSS</sequence>
<dbReference type="Gene3D" id="3.50.50.60">
    <property type="entry name" value="FAD/NAD(P)-binding domain"/>
    <property type="match status" value="1"/>
</dbReference>
<dbReference type="GO" id="GO:0005737">
    <property type="term" value="C:cytoplasm"/>
    <property type="evidence" value="ECO:0007669"/>
    <property type="project" value="UniProtKB-ARBA"/>
</dbReference>
<keyword evidence="3" id="KW-0285">Flavoprotein</keyword>
<dbReference type="Pfam" id="PF21680">
    <property type="entry name" value="GIDA_C_1st"/>
    <property type="match status" value="1"/>
</dbReference>
<evidence type="ECO:0000256" key="2">
    <source>
        <dbReference type="ARBA" id="ARBA00007653"/>
    </source>
</evidence>
<dbReference type="GO" id="GO:0050660">
    <property type="term" value="F:flavin adenine dinucleotide binding"/>
    <property type="evidence" value="ECO:0007669"/>
    <property type="project" value="InterPro"/>
</dbReference>
<dbReference type="Gene3D" id="1.10.150.570">
    <property type="entry name" value="GidA associated domain, C-terminal subdomain"/>
    <property type="match status" value="1"/>
</dbReference>
<dbReference type="FunFam" id="3.50.50.60:FF:000002">
    <property type="entry name" value="tRNA uridine 5-carboxymethylaminomethyl modification enzyme MnmG"/>
    <property type="match status" value="1"/>
</dbReference>
<evidence type="ECO:0000259" key="5">
    <source>
        <dbReference type="SMART" id="SM01228"/>
    </source>
</evidence>
<gene>
    <name evidence="6" type="ORF">PBIL07802_LOCUS14948</name>
    <name evidence="7" type="ORF">PBIL07802_LOCUS14962</name>
</gene>
<dbReference type="PROSITE" id="PS01280">
    <property type="entry name" value="GIDA_1"/>
    <property type="match status" value="1"/>
</dbReference>
<protein>
    <recommendedName>
        <fullName evidence="5">tRNA uridine 5-carboxymethylaminomethyl modification enzyme C-terminal subdomain domain-containing protein</fullName>
    </recommendedName>
</protein>
<dbReference type="GO" id="GO:0030488">
    <property type="term" value="P:tRNA methylation"/>
    <property type="evidence" value="ECO:0007669"/>
    <property type="project" value="TreeGrafter"/>
</dbReference>
<dbReference type="AlphaFoldDB" id="A0A7S3DC52"/>
<feature type="domain" description="tRNA uridine 5-carboxymethylaminomethyl modification enzyme C-terminal subdomain" evidence="5">
    <location>
        <begin position="369"/>
        <end position="439"/>
    </location>
</feature>
<reference evidence="6" key="1">
    <citation type="submission" date="2021-01" db="EMBL/GenBank/DDBJ databases">
        <authorList>
            <person name="Corre E."/>
            <person name="Pelletier E."/>
            <person name="Niang G."/>
            <person name="Scheremetjew M."/>
            <person name="Finn R."/>
            <person name="Kale V."/>
            <person name="Holt S."/>
            <person name="Cochrane G."/>
            <person name="Meng A."/>
            <person name="Brown T."/>
            <person name="Cohen L."/>
        </authorList>
    </citation>
    <scope>NUCLEOTIDE SEQUENCE</scope>
    <source>
        <strain evidence="6">NIES-2562</strain>
    </source>
</reference>
<organism evidence="6">
    <name type="scientific">Palpitomonas bilix</name>
    <dbReference type="NCBI Taxonomy" id="652834"/>
    <lineage>
        <taxon>Eukaryota</taxon>
        <taxon>Eukaryota incertae sedis</taxon>
    </lineage>
</organism>
<dbReference type="Pfam" id="PF13932">
    <property type="entry name" value="SAM_GIDA_C"/>
    <property type="match status" value="1"/>
</dbReference>
<dbReference type="InterPro" id="IPR044920">
    <property type="entry name" value="MnmG_C_subdom_sf"/>
</dbReference>
<name>A0A7S3DC52_9EUKA</name>
<accession>A0A7S3DC52</accession>
<dbReference type="InterPro" id="IPR020595">
    <property type="entry name" value="MnmG-rel_CS"/>
</dbReference>
<comment type="similarity">
    <text evidence="2">Belongs to the MnmG family.</text>
</comment>
<dbReference type="InterPro" id="IPR002218">
    <property type="entry name" value="MnmG-rel"/>
</dbReference>
<evidence type="ECO:0000256" key="4">
    <source>
        <dbReference type="ARBA" id="ARBA00022827"/>
    </source>
</evidence>
<evidence type="ECO:0000313" key="6">
    <source>
        <dbReference type="EMBL" id="CAE0252719.1"/>
    </source>
</evidence>
<dbReference type="InterPro" id="IPR047001">
    <property type="entry name" value="MnmG_C_subdom"/>
</dbReference>
<evidence type="ECO:0000256" key="3">
    <source>
        <dbReference type="ARBA" id="ARBA00022630"/>
    </source>
</evidence>
<dbReference type="EMBL" id="HBIB01022886">
    <property type="protein sequence ID" value="CAE0252733.1"/>
    <property type="molecule type" value="Transcribed_RNA"/>
</dbReference>
<dbReference type="InterPro" id="IPR049312">
    <property type="entry name" value="GIDA_C_N"/>
</dbReference>